<evidence type="ECO:0000313" key="3">
    <source>
        <dbReference type="Proteomes" id="UP000473681"/>
    </source>
</evidence>
<gene>
    <name evidence="1" type="ORF">FC774_06435</name>
    <name evidence="2" type="ORF">FDB51_04740</name>
</gene>
<protein>
    <submittedName>
        <fullName evidence="1">DUF2442 domain-containing protein</fullName>
    </submittedName>
</protein>
<accession>A0A6B4PNX3</accession>
<dbReference type="AlphaFoldDB" id="A0A6B4PNX3"/>
<dbReference type="Pfam" id="PF10387">
    <property type="entry name" value="DUF2442"/>
    <property type="match status" value="1"/>
</dbReference>
<evidence type="ECO:0000313" key="4">
    <source>
        <dbReference type="Proteomes" id="UP000476820"/>
    </source>
</evidence>
<dbReference type="InterPro" id="IPR018841">
    <property type="entry name" value="DUF2442"/>
</dbReference>
<evidence type="ECO:0000313" key="2">
    <source>
        <dbReference type="EMBL" id="NFN34447.1"/>
    </source>
</evidence>
<evidence type="ECO:0000313" key="1">
    <source>
        <dbReference type="EMBL" id="NFF87508.1"/>
    </source>
</evidence>
<dbReference type="OrthoDB" id="1666234at2"/>
<dbReference type="EMBL" id="SWVK01000005">
    <property type="protein sequence ID" value="NFN34447.1"/>
    <property type="molecule type" value="Genomic_DNA"/>
</dbReference>
<dbReference type="Gene3D" id="3.30.2020.10">
    <property type="entry name" value="NE0471-like N-terminal domain"/>
    <property type="match status" value="1"/>
</dbReference>
<organism evidence="1 4">
    <name type="scientific">Clostridium botulinum</name>
    <dbReference type="NCBI Taxonomy" id="1491"/>
    <lineage>
        <taxon>Bacteria</taxon>
        <taxon>Bacillati</taxon>
        <taxon>Bacillota</taxon>
        <taxon>Clostridia</taxon>
        <taxon>Eubacteriales</taxon>
        <taxon>Clostridiaceae</taxon>
        <taxon>Clostridium</taxon>
    </lineage>
</organism>
<sequence length="97" mass="11351">MEYMPEVIQVIPTDNFKVYVYFDDGSIKLYDANEDIKKGIFTKLQDINLFKNCCTVLNGTLAWDLEGNYDETKCLDLDPFNIYENCPEVDEPEFLFN</sequence>
<name>A0A6B4PNX3_CLOBO</name>
<dbReference type="Proteomes" id="UP000473681">
    <property type="component" value="Unassembled WGS sequence"/>
</dbReference>
<dbReference type="RefSeq" id="WP_080372303.1">
    <property type="nucleotide sequence ID" value="NZ_LFPA01000116.1"/>
</dbReference>
<dbReference type="EMBL" id="SWOV01000012">
    <property type="protein sequence ID" value="NFF87508.1"/>
    <property type="molecule type" value="Genomic_DNA"/>
</dbReference>
<dbReference type="SUPFAM" id="SSF143880">
    <property type="entry name" value="NE0471 N-terminal domain-like"/>
    <property type="match status" value="1"/>
</dbReference>
<dbReference type="Proteomes" id="UP000476820">
    <property type="component" value="Unassembled WGS sequence"/>
</dbReference>
<comment type="caution">
    <text evidence="1">The sequence shown here is derived from an EMBL/GenBank/DDBJ whole genome shotgun (WGS) entry which is preliminary data.</text>
</comment>
<reference evidence="3 4" key="1">
    <citation type="submission" date="2019-04" db="EMBL/GenBank/DDBJ databases">
        <title>Genome sequencing of Clostridium botulinum Groups I-IV and Clostridium butyricum.</title>
        <authorList>
            <person name="Brunt J."/>
            <person name="Van Vliet A.H.M."/>
            <person name="Stringer S.C."/>
            <person name="Carter A.T."/>
            <person name="Peck M.W."/>
        </authorList>
    </citation>
    <scope>NUCLEOTIDE SEQUENCE [LARGE SCALE GENOMIC DNA]</scope>
    <source>
        <strain evidence="1 4">1605</strain>
        <strain evidence="2 3">CB-K-33E</strain>
    </source>
</reference>
<dbReference type="InterPro" id="IPR036782">
    <property type="entry name" value="NE0471-like_N"/>
</dbReference>
<proteinExistence type="predicted"/>